<sequence length="102" mass="11529">MTATAESWGELPGPVAPSAIRAALPPQEAGEFDREYRRAMAEATESLDLTGVLTMLRRWQRVVWSAQDPQSHRRMLDHADRLSRGQDVPTEPWETTKARLCL</sequence>
<evidence type="ECO:0000313" key="2">
    <source>
        <dbReference type="EMBL" id="MBB5787965.1"/>
    </source>
</evidence>
<comment type="caution">
    <text evidence="2">The sequence shown here is derived from an EMBL/GenBank/DDBJ whole genome shotgun (WGS) entry which is preliminary data.</text>
</comment>
<keyword evidence="3" id="KW-1185">Reference proteome</keyword>
<dbReference type="InterPro" id="IPR046214">
    <property type="entry name" value="DUF6247"/>
</dbReference>
<protein>
    <submittedName>
        <fullName evidence="2">Uncharacterized protein</fullName>
    </submittedName>
</protein>
<name>A0A7W9GQ45_9ACTN</name>
<dbReference type="RefSeq" id="WP_184822389.1">
    <property type="nucleotide sequence ID" value="NZ_JACHMM010000001.1"/>
</dbReference>
<proteinExistence type="predicted"/>
<dbReference type="EMBL" id="JACHMM010000001">
    <property type="protein sequence ID" value="MBB5787965.1"/>
    <property type="molecule type" value="Genomic_DNA"/>
</dbReference>
<accession>A0A7W9GQ45</accession>
<dbReference type="Pfam" id="PF19760">
    <property type="entry name" value="DUF6247"/>
    <property type="match status" value="1"/>
</dbReference>
<organism evidence="2 3">
    <name type="scientific">Jiangella mangrovi</name>
    <dbReference type="NCBI Taxonomy" id="1524084"/>
    <lineage>
        <taxon>Bacteria</taxon>
        <taxon>Bacillati</taxon>
        <taxon>Actinomycetota</taxon>
        <taxon>Actinomycetes</taxon>
        <taxon>Jiangellales</taxon>
        <taxon>Jiangellaceae</taxon>
        <taxon>Jiangella</taxon>
    </lineage>
</organism>
<feature type="region of interest" description="Disordered" evidence="1">
    <location>
        <begin position="1"/>
        <end position="27"/>
    </location>
</feature>
<reference evidence="2 3" key="1">
    <citation type="submission" date="2020-08" db="EMBL/GenBank/DDBJ databases">
        <title>Sequencing the genomes of 1000 actinobacteria strains.</title>
        <authorList>
            <person name="Klenk H.-P."/>
        </authorList>
    </citation>
    <scope>NUCLEOTIDE SEQUENCE [LARGE SCALE GENOMIC DNA]</scope>
    <source>
        <strain evidence="2 3">DSM 102122</strain>
    </source>
</reference>
<feature type="region of interest" description="Disordered" evidence="1">
    <location>
        <begin position="78"/>
        <end position="102"/>
    </location>
</feature>
<evidence type="ECO:0000256" key="1">
    <source>
        <dbReference type="SAM" id="MobiDB-lite"/>
    </source>
</evidence>
<dbReference type="AlphaFoldDB" id="A0A7W9GQ45"/>
<gene>
    <name evidence="2" type="ORF">HD601_002540</name>
</gene>
<evidence type="ECO:0000313" key="3">
    <source>
        <dbReference type="Proteomes" id="UP000542813"/>
    </source>
</evidence>
<dbReference type="Proteomes" id="UP000542813">
    <property type="component" value="Unassembled WGS sequence"/>
</dbReference>